<dbReference type="GO" id="GO:0004175">
    <property type="term" value="F:endopeptidase activity"/>
    <property type="evidence" value="ECO:0007669"/>
    <property type="project" value="UniProtKB-ARBA"/>
</dbReference>
<keyword evidence="4" id="KW-1185">Reference proteome</keyword>
<keyword evidence="1" id="KW-0472">Membrane</keyword>
<dbReference type="RefSeq" id="WP_075073387.1">
    <property type="nucleotide sequence ID" value="NZ_DF967972.1"/>
</dbReference>
<dbReference type="InterPro" id="IPR042150">
    <property type="entry name" value="MmRce1-like"/>
</dbReference>
<feature type="transmembrane region" description="Helical" evidence="1">
    <location>
        <begin position="21"/>
        <end position="43"/>
    </location>
</feature>
<dbReference type="AlphaFoldDB" id="A0A0S7BHN1"/>
<dbReference type="PANTHER" id="PTHR35797">
    <property type="entry name" value="PROTEASE-RELATED"/>
    <property type="match status" value="1"/>
</dbReference>
<keyword evidence="3" id="KW-0378">Hydrolase</keyword>
<dbReference type="STRING" id="360412.LARV_01861"/>
<name>A0A0S7BHN1_9CHLR</name>
<dbReference type="EMBL" id="DF967972">
    <property type="protein sequence ID" value="GAP14099.1"/>
    <property type="molecule type" value="Genomic_DNA"/>
</dbReference>
<evidence type="ECO:0000313" key="3">
    <source>
        <dbReference type="EMBL" id="GAP14099.1"/>
    </source>
</evidence>
<dbReference type="Proteomes" id="UP000055060">
    <property type="component" value="Unassembled WGS sequence"/>
</dbReference>
<dbReference type="Pfam" id="PF02517">
    <property type="entry name" value="Rce1-like"/>
    <property type="match status" value="1"/>
</dbReference>
<feature type="domain" description="CAAX prenyl protease 2/Lysostaphin resistance protein A-like" evidence="2">
    <location>
        <begin position="218"/>
        <end position="317"/>
    </location>
</feature>
<evidence type="ECO:0000256" key="1">
    <source>
        <dbReference type="SAM" id="Phobius"/>
    </source>
</evidence>
<dbReference type="GO" id="GO:0080120">
    <property type="term" value="P:CAAX-box protein maturation"/>
    <property type="evidence" value="ECO:0007669"/>
    <property type="project" value="UniProtKB-ARBA"/>
</dbReference>
<dbReference type="OrthoDB" id="9777755at2"/>
<dbReference type="PANTHER" id="PTHR35797:SF1">
    <property type="entry name" value="PROTEASE"/>
    <property type="match status" value="1"/>
</dbReference>
<feature type="transmembrane region" description="Helical" evidence="1">
    <location>
        <begin position="278"/>
        <end position="301"/>
    </location>
</feature>
<organism evidence="3">
    <name type="scientific">Longilinea arvoryzae</name>
    <dbReference type="NCBI Taxonomy" id="360412"/>
    <lineage>
        <taxon>Bacteria</taxon>
        <taxon>Bacillati</taxon>
        <taxon>Chloroflexota</taxon>
        <taxon>Anaerolineae</taxon>
        <taxon>Anaerolineales</taxon>
        <taxon>Anaerolineaceae</taxon>
        <taxon>Longilinea</taxon>
    </lineage>
</organism>
<dbReference type="GO" id="GO:0006508">
    <property type="term" value="P:proteolysis"/>
    <property type="evidence" value="ECO:0007669"/>
    <property type="project" value="UniProtKB-KW"/>
</dbReference>
<accession>A0A0S7BHN1</accession>
<keyword evidence="1" id="KW-1133">Transmembrane helix</keyword>
<feature type="transmembrane region" description="Helical" evidence="1">
    <location>
        <begin position="96"/>
        <end position="117"/>
    </location>
</feature>
<keyword evidence="1" id="KW-0812">Transmembrane</keyword>
<protein>
    <submittedName>
        <fullName evidence="3">CAAX protease self-immunity</fullName>
    </submittedName>
</protein>
<feature type="transmembrane region" description="Helical" evidence="1">
    <location>
        <begin position="308"/>
        <end position="328"/>
    </location>
</feature>
<feature type="transmembrane region" description="Helical" evidence="1">
    <location>
        <begin position="123"/>
        <end position="145"/>
    </location>
</feature>
<feature type="transmembrane region" description="Helical" evidence="1">
    <location>
        <begin position="208"/>
        <end position="231"/>
    </location>
</feature>
<feature type="transmembrane region" description="Helical" evidence="1">
    <location>
        <begin position="334"/>
        <end position="355"/>
    </location>
</feature>
<dbReference type="InterPro" id="IPR003675">
    <property type="entry name" value="Rce1/LyrA-like_dom"/>
</dbReference>
<feature type="transmembrane region" description="Helical" evidence="1">
    <location>
        <begin position="55"/>
        <end position="75"/>
    </location>
</feature>
<feature type="transmembrane region" description="Helical" evidence="1">
    <location>
        <begin position="165"/>
        <end position="188"/>
    </location>
</feature>
<feature type="transmembrane region" description="Helical" evidence="1">
    <location>
        <begin position="252"/>
        <end position="272"/>
    </location>
</feature>
<keyword evidence="3" id="KW-0645">Protease</keyword>
<sequence length="378" mass="41652">MTPTTESTQNRVIQPRVNWRQVGLFIGLTFGFTYVLDLLLQLVGGYGSSSTTTFLQLQMMLPAFFAIFLGMFIFTDSPFYFHKPMPDGRPDRARGFFYLYLALTVFYVILAAISALAPSLAQLVAQLRTLPMILGLLGLIVFRVFKGREAFARANMRGGHFMDWVLFTLAFVAFYALQTGLNMLFNLGQPVDLSLLAAQIGTSMSGPALLIMLAIQTILEGSLLGLVVAFGEEYGWRGFLQGQLTRLGKKRGVLLLGLIWGAWHYPAIWMGHNYPGQPIAGTIAMTLYCVLLAFVLGYVVLKTGSVWLAAFLHAINNQTNSFFNSLVYTSNDPIFSFGLGLYGLATLAVIVLLLLRDPVWKDTPAQTQLAEPAASQVA</sequence>
<evidence type="ECO:0000259" key="2">
    <source>
        <dbReference type="Pfam" id="PF02517"/>
    </source>
</evidence>
<proteinExistence type="predicted"/>
<evidence type="ECO:0000313" key="4">
    <source>
        <dbReference type="Proteomes" id="UP000055060"/>
    </source>
</evidence>
<reference evidence="3" key="1">
    <citation type="submission" date="2015-07" db="EMBL/GenBank/DDBJ databases">
        <title>Draft Genome Sequences of Anaerolinea thermolimosa IMO-1, Bellilinea caldifistulae GOMI-1, Leptolinea tardivitalis YMTK-2, Levilinea saccharolytica KIBI-1,Longilinea arvoryzae KOME-1, Previously Described as Members of the Anaerolineaceae (Chloroflexi).</title>
        <authorList>
            <person name="Sekiguchi Y."/>
            <person name="Ohashi A."/>
            <person name="Matsuura N."/>
            <person name="Tourlousse M.D."/>
        </authorList>
    </citation>
    <scope>NUCLEOTIDE SEQUENCE [LARGE SCALE GENOMIC DNA]</scope>
    <source>
        <strain evidence="3">KOME-1</strain>
    </source>
</reference>
<gene>
    <name evidence="3" type="ORF">LARV_01861</name>
</gene>